<sequence>MAPLTTSLDVQLRSEAENGSAAIYSGRLDQEVSSAGLFSSPTLPTKKRKKMRWLHPIVLRLHLPRPTSNGFMQWTIGSVPNGGYSLSAIINAAQAFQRSEKQKSAHVDPFHCAATYLAAAQAGSHEVHLTVLKKGRGFTNLEGKLVQRAKDGKNTTRIVPHLIMTSFAARESDRSLDRYTIRPGNKFHVSCPISPFSRCQGPSKAFQTEKMSMRNRLVVYTDKEQNKKAREEGRLAWGAWMDARNEDERHKTRAGVSNNVVAL</sequence>
<name>A0A0P1B8Q9_9BASI</name>
<protein>
    <recommendedName>
        <fullName evidence="1">Acyl-CoA thioesterase-like N-terminal HotDog domain-containing protein</fullName>
    </recommendedName>
</protein>
<dbReference type="InterPro" id="IPR042171">
    <property type="entry name" value="Acyl-CoA_hotdog"/>
</dbReference>
<dbReference type="Proteomes" id="UP000054845">
    <property type="component" value="Unassembled WGS sequence"/>
</dbReference>
<dbReference type="Gene3D" id="2.40.160.210">
    <property type="entry name" value="Acyl-CoA thioesterase, double hotdog domain"/>
    <property type="match status" value="1"/>
</dbReference>
<dbReference type="EMBL" id="CCYA01000149">
    <property type="protein sequence ID" value="CEH12345.1"/>
    <property type="molecule type" value="Genomic_DNA"/>
</dbReference>
<evidence type="ECO:0000259" key="1">
    <source>
        <dbReference type="Pfam" id="PF13622"/>
    </source>
</evidence>
<evidence type="ECO:0000313" key="2">
    <source>
        <dbReference type="EMBL" id="CEH12345.1"/>
    </source>
</evidence>
<dbReference type="OrthoDB" id="2532955at2759"/>
<dbReference type="Pfam" id="PF13622">
    <property type="entry name" value="4HBT_3"/>
    <property type="match status" value="1"/>
</dbReference>
<keyword evidence="3" id="KW-1185">Reference proteome</keyword>
<feature type="domain" description="Acyl-CoA thioesterase-like N-terminal HotDog" evidence="1">
    <location>
        <begin position="73"/>
        <end position="149"/>
    </location>
</feature>
<dbReference type="PANTHER" id="PTHR38110">
    <property type="entry name" value="CHROMOSOME 23, WHOLE GENOME SHOTGUN SEQUENCE"/>
    <property type="match status" value="1"/>
</dbReference>
<organism evidence="2 3">
    <name type="scientific">Ceraceosorus bombacis</name>
    <dbReference type="NCBI Taxonomy" id="401625"/>
    <lineage>
        <taxon>Eukaryota</taxon>
        <taxon>Fungi</taxon>
        <taxon>Dikarya</taxon>
        <taxon>Basidiomycota</taxon>
        <taxon>Ustilaginomycotina</taxon>
        <taxon>Exobasidiomycetes</taxon>
        <taxon>Ceraceosorales</taxon>
        <taxon>Ceraceosoraceae</taxon>
        <taxon>Ceraceosorus</taxon>
    </lineage>
</organism>
<dbReference type="PANTHER" id="PTHR38110:SF1">
    <property type="entry name" value="THIOESTERASE DOMAIN-CONTAINING PROTEIN"/>
    <property type="match status" value="1"/>
</dbReference>
<dbReference type="AlphaFoldDB" id="A0A0P1B8Q9"/>
<proteinExistence type="predicted"/>
<dbReference type="InterPro" id="IPR049449">
    <property type="entry name" value="TesB_ACOT8-like_N"/>
</dbReference>
<accession>A0A0P1B8Q9</accession>
<evidence type="ECO:0000313" key="3">
    <source>
        <dbReference type="Proteomes" id="UP000054845"/>
    </source>
</evidence>
<dbReference type="STRING" id="401625.A0A0P1B8Q9"/>
<reference evidence="2 3" key="1">
    <citation type="submission" date="2014-09" db="EMBL/GenBank/DDBJ databases">
        <authorList>
            <person name="Magalhaes I.L.F."/>
            <person name="Oliveira U."/>
            <person name="Santos F.R."/>
            <person name="Vidigal T.H.D.A."/>
            <person name="Brescovit A.D."/>
            <person name="Santos A.J."/>
        </authorList>
    </citation>
    <scope>NUCLEOTIDE SEQUENCE [LARGE SCALE GENOMIC DNA]</scope>
</reference>
<dbReference type="InterPro" id="IPR052389">
    <property type="entry name" value="Sec_Metab_Biosynth-Assoc"/>
</dbReference>